<keyword evidence="2" id="KW-1185">Reference proteome</keyword>
<dbReference type="HOGENOM" id="CLU_737805_0_0_1"/>
<dbReference type="Proteomes" id="UP000005446">
    <property type="component" value="Unassembled WGS sequence"/>
</dbReference>
<gene>
    <name evidence="1" type="ORF">M7I_5776</name>
</gene>
<proteinExistence type="predicted"/>
<comment type="caution">
    <text evidence="1">The sequence shown here is derived from an EMBL/GenBank/DDBJ whole genome shotgun (WGS) entry which is preliminary data.</text>
</comment>
<sequence>MAEISKNEGRRGSFSTIAASPMFMRNQYWERWVKKVGVEELRSNERSFVTLDGELEGLRDWWRIEWEMWSRKKFDELDQSDDEDWWEQRNHWIGKSKKRMQLVISRLQKLKKDATPLTTDLSKATTPHEFNYSDASISQPPGWYRNNSPVWWLWHATTDLENRDDEYQEMIQMRYSEIEECDKLIGKLEREYEKVKSNPQVIENLKETFTWDNEGHEWRLQQFPTLKAQPKTSQTDLSSRIEYLNLKKSLLEATISATQHEYARSHAILQIVSQLTDNYDDLSRHLSPAQVLKPERVRVMQALHTICVVQERRYEVWCRLRDGLEEMGCEKGLSVLGKLREFNKYFRSYHDFIMEIAEEESVGVDVGSLAQGLVEESEGFEEVFGVYGDSHGDMGRIVLESHLTRYF</sequence>
<evidence type="ECO:0000313" key="2">
    <source>
        <dbReference type="Proteomes" id="UP000005446"/>
    </source>
</evidence>
<dbReference type="OrthoDB" id="10275783at2759"/>
<organism evidence="1 2">
    <name type="scientific">Glarea lozoyensis (strain ATCC 74030 / MF5533)</name>
    <dbReference type="NCBI Taxonomy" id="1104152"/>
    <lineage>
        <taxon>Eukaryota</taxon>
        <taxon>Fungi</taxon>
        <taxon>Dikarya</taxon>
        <taxon>Ascomycota</taxon>
        <taxon>Pezizomycotina</taxon>
        <taxon>Leotiomycetes</taxon>
        <taxon>Helotiales</taxon>
        <taxon>Helotiaceae</taxon>
        <taxon>Glarea</taxon>
    </lineage>
</organism>
<evidence type="ECO:0000313" key="1">
    <source>
        <dbReference type="EMBL" id="EHK98401.1"/>
    </source>
</evidence>
<dbReference type="EMBL" id="AGUE01000151">
    <property type="protein sequence ID" value="EHK98401.1"/>
    <property type="molecule type" value="Genomic_DNA"/>
</dbReference>
<dbReference type="InParanoid" id="H0ESS9"/>
<protein>
    <submittedName>
        <fullName evidence="1">Uncharacterized protein</fullName>
    </submittedName>
</protein>
<reference evidence="1 2" key="1">
    <citation type="journal article" date="2012" name="Eukaryot. Cell">
        <title>Genome sequence of the fungus Glarea lozoyensis: the first genome sequence of a species from the Helotiaceae family.</title>
        <authorList>
            <person name="Youssar L."/>
            <person name="Gruening B.A."/>
            <person name="Erxleben A."/>
            <person name="Guenther S."/>
            <person name="Huettel W."/>
        </authorList>
    </citation>
    <scope>NUCLEOTIDE SEQUENCE [LARGE SCALE GENOMIC DNA]</scope>
    <source>
        <strain evidence="2">ATCC 74030 / MF5533</strain>
    </source>
</reference>
<dbReference type="AlphaFoldDB" id="H0ESS9"/>
<accession>H0ESS9</accession>
<name>H0ESS9_GLAL7</name>